<name>A0ACC1NWL3_9HYPO</name>
<evidence type="ECO:0000313" key="2">
    <source>
        <dbReference type="Proteomes" id="UP001143910"/>
    </source>
</evidence>
<proteinExistence type="predicted"/>
<gene>
    <name evidence="1" type="ORF">NQ176_g814</name>
</gene>
<accession>A0ACC1NWL3</accession>
<keyword evidence="2" id="KW-1185">Reference proteome</keyword>
<evidence type="ECO:0000313" key="1">
    <source>
        <dbReference type="EMBL" id="KAJ2983269.1"/>
    </source>
</evidence>
<dbReference type="EMBL" id="JANJQO010000037">
    <property type="protein sequence ID" value="KAJ2983269.1"/>
    <property type="molecule type" value="Genomic_DNA"/>
</dbReference>
<dbReference type="Proteomes" id="UP001143910">
    <property type="component" value="Unassembled WGS sequence"/>
</dbReference>
<organism evidence="1 2">
    <name type="scientific">Zarea fungicola</name>
    <dbReference type="NCBI Taxonomy" id="93591"/>
    <lineage>
        <taxon>Eukaryota</taxon>
        <taxon>Fungi</taxon>
        <taxon>Dikarya</taxon>
        <taxon>Ascomycota</taxon>
        <taxon>Pezizomycotina</taxon>
        <taxon>Sordariomycetes</taxon>
        <taxon>Hypocreomycetidae</taxon>
        <taxon>Hypocreales</taxon>
        <taxon>Cordycipitaceae</taxon>
        <taxon>Zarea</taxon>
    </lineage>
</organism>
<protein>
    <submittedName>
        <fullName evidence="1">Uncharacterized protein</fullName>
    </submittedName>
</protein>
<comment type="caution">
    <text evidence="1">The sequence shown here is derived from an EMBL/GenBank/DDBJ whole genome shotgun (WGS) entry which is preliminary data.</text>
</comment>
<sequence length="576" mass="62944">MAPALTLPTRGENNPSLNTEKVNELIFQGSETGALQTINIGRLLDKQHETRPDKTAIISKWQDNRSKTYNQLRDSSRSLASALLQLGVRPHDRIVVLAGNSLEYTELFYAVAAIGAIFAIINPTFTTEEIIPAIEFLDPKVIFIADRIGYRKYRQLIADIARASDEPSKIVQLGSTERVCNGILIWDEFLELANKDNGQNLLEKHWAKANIDDTVCIQFTSGTTGPRKAAMLSHGNFLNNALLVGQRLGFTCDDVILCCSPVFHCFGLVCGIIAAFVYGGTAVLPSDVFVAEASLKALSEDKCTVVHAVPTMFQAMLDHPDAQKIAPHIKLRTGIIAGSSLSRSLLSRLSSEFNFNDLAYGYVFLTNPSKVSLLDNHTSVGTVMPHTSARVVDDKLNTVPPGEAGELLVSGYSTFHGYYKNPMSTASTLVRDSKGKMWLRTGDLVKIDGEGRCTIIGRVKDMVKRGGENIYPSDVEKVLDLHPDIAASAVVGVPDEYWGEAVVAFVQHSMAGQTISNKDMKMWLRSQLAPHKVPEKFFWFGTGDGVPEALPVNATGKVVKKDLRAVATTLLLPGKE</sequence>
<reference evidence="1" key="1">
    <citation type="submission" date="2022-08" db="EMBL/GenBank/DDBJ databases">
        <title>Genome Sequence of Lecanicillium fungicola.</title>
        <authorList>
            <person name="Buettner E."/>
        </authorList>
    </citation>
    <scope>NUCLEOTIDE SEQUENCE</scope>
    <source>
        <strain evidence="1">Babe33</strain>
    </source>
</reference>